<dbReference type="GO" id="GO:0003700">
    <property type="term" value="F:DNA-binding transcription factor activity"/>
    <property type="evidence" value="ECO:0007669"/>
    <property type="project" value="UniProtKB-UniRule"/>
</dbReference>
<dbReference type="GO" id="GO:2000143">
    <property type="term" value="P:negative regulation of DNA-templated transcription initiation"/>
    <property type="evidence" value="ECO:0007669"/>
    <property type="project" value="TreeGrafter"/>
</dbReference>
<sequence>MLVLCSKLVKNDYGKKREHMGNNILKDKFIGGDEARIDESGRFILPVQFKKILLRYYGNKLYITSADGEKIDIYPMKVWEEVARDIFKLKVFDPDRTNFIRRMHSYGQLIKLDARGRILLPPALRESAGIKDRVAIISQFTYLEVWDYESYSKKMATTKIGEEQLRILADKLTHLGK</sequence>
<evidence type="ECO:0000256" key="1">
    <source>
        <dbReference type="ARBA" id="ARBA00013860"/>
    </source>
</evidence>
<dbReference type="InterPro" id="IPR035642">
    <property type="entry name" value="MraZ_N"/>
</dbReference>
<dbReference type="PANTHER" id="PTHR34701:SF1">
    <property type="entry name" value="TRANSCRIPTIONAL REGULATOR MRAZ"/>
    <property type="match status" value="1"/>
</dbReference>
<comment type="caution">
    <text evidence="9">The sequence shown here is derived from an EMBL/GenBank/DDBJ whole genome shotgun (WGS) entry which is preliminary data.</text>
</comment>
<evidence type="ECO:0000259" key="8">
    <source>
        <dbReference type="PROSITE" id="PS51740"/>
    </source>
</evidence>
<dbReference type="InterPro" id="IPR035644">
    <property type="entry name" value="MraZ_C"/>
</dbReference>
<dbReference type="InterPro" id="IPR037914">
    <property type="entry name" value="SpoVT-AbrB_sf"/>
</dbReference>
<gene>
    <name evidence="7" type="primary">mraZ</name>
    <name evidence="9" type="ORF">A2Y62_17175</name>
</gene>
<keyword evidence="3" id="KW-0677">Repeat</keyword>
<dbReference type="AlphaFoldDB" id="A0A1F5VGB7"/>
<organism evidence="9 10">
    <name type="scientific">Candidatus Fischerbacteria bacterium RBG_13_37_8</name>
    <dbReference type="NCBI Taxonomy" id="1817863"/>
    <lineage>
        <taxon>Bacteria</taxon>
        <taxon>Candidatus Fischeribacteriota</taxon>
    </lineage>
</organism>
<dbReference type="Proteomes" id="UP000178943">
    <property type="component" value="Unassembled WGS sequence"/>
</dbReference>
<feature type="domain" description="SpoVT-AbrB" evidence="8">
    <location>
        <begin position="32"/>
        <end position="78"/>
    </location>
</feature>
<dbReference type="PROSITE" id="PS51740">
    <property type="entry name" value="SPOVT_ABRB"/>
    <property type="match status" value="2"/>
</dbReference>
<evidence type="ECO:0000256" key="4">
    <source>
        <dbReference type="ARBA" id="ARBA00023015"/>
    </source>
</evidence>
<reference evidence="9 10" key="1">
    <citation type="journal article" date="2016" name="Nat. Commun.">
        <title>Thousands of microbial genomes shed light on interconnected biogeochemical processes in an aquifer system.</title>
        <authorList>
            <person name="Anantharaman K."/>
            <person name="Brown C.T."/>
            <person name="Hug L.A."/>
            <person name="Sharon I."/>
            <person name="Castelle C.J."/>
            <person name="Probst A.J."/>
            <person name="Thomas B.C."/>
            <person name="Singh A."/>
            <person name="Wilkins M.J."/>
            <person name="Karaoz U."/>
            <person name="Brodie E.L."/>
            <person name="Williams K.H."/>
            <person name="Hubbard S.S."/>
            <person name="Banfield J.F."/>
        </authorList>
    </citation>
    <scope>NUCLEOTIDE SEQUENCE [LARGE SCALE GENOMIC DNA]</scope>
</reference>
<dbReference type="InterPro" id="IPR003444">
    <property type="entry name" value="MraZ"/>
</dbReference>
<dbReference type="GO" id="GO:0005737">
    <property type="term" value="C:cytoplasm"/>
    <property type="evidence" value="ECO:0007669"/>
    <property type="project" value="UniProtKB-UniRule"/>
</dbReference>
<comment type="subcellular location">
    <subcellularLocation>
        <location evidence="7">Cytoplasm</location>
        <location evidence="7">Nucleoid</location>
    </subcellularLocation>
</comment>
<feature type="domain" description="SpoVT-AbrB" evidence="8">
    <location>
        <begin position="107"/>
        <end position="150"/>
    </location>
</feature>
<keyword evidence="4 7" id="KW-0805">Transcription regulation</keyword>
<dbReference type="PANTHER" id="PTHR34701">
    <property type="entry name" value="TRANSCRIPTIONAL REGULATOR MRAZ"/>
    <property type="match status" value="1"/>
</dbReference>
<evidence type="ECO:0000256" key="3">
    <source>
        <dbReference type="ARBA" id="ARBA00022737"/>
    </source>
</evidence>
<evidence type="ECO:0000256" key="5">
    <source>
        <dbReference type="ARBA" id="ARBA00023125"/>
    </source>
</evidence>
<evidence type="ECO:0000313" key="10">
    <source>
        <dbReference type="Proteomes" id="UP000178943"/>
    </source>
</evidence>
<dbReference type="Gene3D" id="3.40.1550.20">
    <property type="entry name" value="Transcriptional regulator MraZ domain"/>
    <property type="match status" value="1"/>
</dbReference>
<dbReference type="SUPFAM" id="SSF89447">
    <property type="entry name" value="AbrB/MazE/MraZ-like"/>
    <property type="match status" value="1"/>
</dbReference>
<dbReference type="InterPro" id="IPR020603">
    <property type="entry name" value="MraZ_dom"/>
</dbReference>
<proteinExistence type="inferred from homology"/>
<comment type="similarity">
    <text evidence="7">Belongs to the MraZ family.</text>
</comment>
<dbReference type="Pfam" id="PF02381">
    <property type="entry name" value="MraZ"/>
    <property type="match status" value="1"/>
</dbReference>
<evidence type="ECO:0000256" key="6">
    <source>
        <dbReference type="ARBA" id="ARBA00023163"/>
    </source>
</evidence>
<dbReference type="EMBL" id="MFGW01000180">
    <property type="protein sequence ID" value="OGF62380.1"/>
    <property type="molecule type" value="Genomic_DNA"/>
</dbReference>
<dbReference type="CDD" id="cd16320">
    <property type="entry name" value="MraZ_N"/>
    <property type="match status" value="1"/>
</dbReference>
<dbReference type="HAMAP" id="MF_01008">
    <property type="entry name" value="MraZ"/>
    <property type="match status" value="1"/>
</dbReference>
<name>A0A1F5VGB7_9BACT</name>
<comment type="subunit">
    <text evidence="7">Forms oligomers.</text>
</comment>
<keyword evidence="5 7" id="KW-0238">DNA-binding</keyword>
<dbReference type="InterPro" id="IPR038619">
    <property type="entry name" value="MraZ_sf"/>
</dbReference>
<dbReference type="GO" id="GO:0009295">
    <property type="term" value="C:nucleoid"/>
    <property type="evidence" value="ECO:0007669"/>
    <property type="project" value="UniProtKB-SubCell"/>
</dbReference>
<accession>A0A1F5VGB7</accession>
<evidence type="ECO:0000313" key="9">
    <source>
        <dbReference type="EMBL" id="OGF62380.1"/>
    </source>
</evidence>
<dbReference type="GO" id="GO:0000976">
    <property type="term" value="F:transcription cis-regulatory region binding"/>
    <property type="evidence" value="ECO:0007669"/>
    <property type="project" value="TreeGrafter"/>
</dbReference>
<keyword evidence="6 7" id="KW-0804">Transcription</keyword>
<protein>
    <recommendedName>
        <fullName evidence="1 7">Transcriptional regulator MraZ</fullName>
    </recommendedName>
</protein>
<dbReference type="InterPro" id="IPR007159">
    <property type="entry name" value="SpoVT-AbrB_dom"/>
</dbReference>
<evidence type="ECO:0000256" key="2">
    <source>
        <dbReference type="ARBA" id="ARBA00022490"/>
    </source>
</evidence>
<dbReference type="STRING" id="1817863.A2Y62_17175"/>
<dbReference type="CDD" id="cd16321">
    <property type="entry name" value="MraZ_C"/>
    <property type="match status" value="1"/>
</dbReference>
<keyword evidence="2 7" id="KW-0963">Cytoplasm</keyword>
<evidence type="ECO:0000256" key="7">
    <source>
        <dbReference type="HAMAP-Rule" id="MF_01008"/>
    </source>
</evidence>